<comment type="caution">
    <text evidence="1">The sequence shown here is derived from an EMBL/GenBank/DDBJ whole genome shotgun (WGS) entry which is preliminary data.</text>
</comment>
<proteinExistence type="predicted"/>
<sequence>MLCTRLTAAFEVRQGGKRISTAVVAAKFETSSPNTVWGVTLLRRRRSMRLRLHVWPVSHDGPGEAGPSSGVIVGTAAAPGGLLLTLLASGSLACQRLHVRVAG</sequence>
<dbReference type="Proteomes" id="UP001189429">
    <property type="component" value="Unassembled WGS sequence"/>
</dbReference>
<reference evidence="1" key="1">
    <citation type="submission" date="2023-10" db="EMBL/GenBank/DDBJ databases">
        <authorList>
            <person name="Chen Y."/>
            <person name="Shah S."/>
            <person name="Dougan E. K."/>
            <person name="Thang M."/>
            <person name="Chan C."/>
        </authorList>
    </citation>
    <scope>NUCLEOTIDE SEQUENCE [LARGE SCALE GENOMIC DNA]</scope>
</reference>
<keyword evidence="2" id="KW-1185">Reference proteome</keyword>
<protein>
    <submittedName>
        <fullName evidence="1">Uncharacterized protein</fullName>
    </submittedName>
</protein>
<name>A0ABN9SIB4_9DINO</name>
<organism evidence="1 2">
    <name type="scientific">Prorocentrum cordatum</name>
    <dbReference type="NCBI Taxonomy" id="2364126"/>
    <lineage>
        <taxon>Eukaryota</taxon>
        <taxon>Sar</taxon>
        <taxon>Alveolata</taxon>
        <taxon>Dinophyceae</taxon>
        <taxon>Prorocentrales</taxon>
        <taxon>Prorocentraceae</taxon>
        <taxon>Prorocentrum</taxon>
    </lineage>
</organism>
<evidence type="ECO:0000313" key="2">
    <source>
        <dbReference type="Proteomes" id="UP001189429"/>
    </source>
</evidence>
<accession>A0ABN9SIB4</accession>
<evidence type="ECO:0000313" key="1">
    <source>
        <dbReference type="EMBL" id="CAK0831447.1"/>
    </source>
</evidence>
<gene>
    <name evidence="1" type="ORF">PCOR1329_LOCUS29761</name>
</gene>
<dbReference type="EMBL" id="CAUYUJ010011259">
    <property type="protein sequence ID" value="CAK0831447.1"/>
    <property type="molecule type" value="Genomic_DNA"/>
</dbReference>